<sequence>MSPRSQSELVDRHQDYRAKGEEQRSKASSQFFEKLGLLFLLGDSELHLIITTASNNLLSVHNGMNNFYNEPPFAARLEQVSSQNRVPPSAQLTFVDSVITCATGNPWGVSNAAMPYYLKMIRSFSPSEIAIMFSLVTGATVVGHRARNIPRCRKSFAQLTTFLSPTSVPTQARAAYDWWSKEAAGG</sequence>
<feature type="region of interest" description="Disordered" evidence="1">
    <location>
        <begin position="1"/>
        <end position="23"/>
    </location>
</feature>
<reference evidence="3 4" key="3">
    <citation type="journal article" date="2022" name="Int. J. Syst. Evol. Microbiol.">
        <title>Strains of Bradyrhizobium barranii sp. nov. associated with legumes native to Canada are symbionts of soybeans and belong to different subspecies (subsp. barranii subsp. nov. and subsp. apii subsp. nov.) and symbiovars (sv. glycinearum and sv. septentrionale).</title>
        <authorList>
            <person name="Bromfield E.S.P."/>
            <person name="Cloutier S."/>
            <person name="Wasai-Hara S."/>
            <person name="Minamisawa K."/>
        </authorList>
    </citation>
    <scope>NUCLEOTIDE SEQUENCE [LARGE SCALE GENOMIC DNA]</scope>
    <source>
        <strain evidence="3 4">323S2</strain>
    </source>
</reference>
<feature type="compositionally biased region" description="Basic and acidic residues" evidence="1">
    <location>
        <begin position="9"/>
        <end position="23"/>
    </location>
</feature>
<reference evidence="2" key="2">
    <citation type="submission" date="2020-06" db="EMBL/GenBank/DDBJ databases">
        <title>Whole Genome Sequence of Bradyrhizobium sp. Strain 323S2.</title>
        <authorList>
            <person name="Bromfield E.S.P."/>
        </authorList>
    </citation>
    <scope>NUCLEOTIDE SEQUENCE [LARGE SCALE GENOMIC DNA]</scope>
    <source>
        <strain evidence="2">323S2</strain>
    </source>
</reference>
<gene>
    <name evidence="3" type="ORF">G6321_00020515</name>
    <name evidence="2" type="ORF">G6321_47690</name>
</gene>
<organism evidence="2">
    <name type="scientific">Bradyrhizobium barranii subsp. barranii</name>
    <dbReference type="NCBI Taxonomy" id="2823807"/>
    <lineage>
        <taxon>Bacteria</taxon>
        <taxon>Pseudomonadati</taxon>
        <taxon>Pseudomonadota</taxon>
        <taxon>Alphaproteobacteria</taxon>
        <taxon>Hyphomicrobiales</taxon>
        <taxon>Nitrobacteraceae</taxon>
        <taxon>Bradyrhizobium</taxon>
        <taxon>Bradyrhizobium barranii</taxon>
    </lineage>
</organism>
<dbReference type="Proteomes" id="UP000564836">
    <property type="component" value="Chromosome"/>
</dbReference>
<evidence type="ECO:0000313" key="4">
    <source>
        <dbReference type="Proteomes" id="UP000564836"/>
    </source>
</evidence>
<dbReference type="EMBL" id="JACBFH010000001">
    <property type="protein sequence ID" value="NYY95827.1"/>
    <property type="molecule type" value="Genomic_DNA"/>
</dbReference>
<dbReference type="AlphaFoldDB" id="A0A7Z0QN57"/>
<protein>
    <submittedName>
        <fullName evidence="2">Uncharacterized protein</fullName>
    </submittedName>
</protein>
<reference evidence="3 4" key="1">
    <citation type="journal article" date="2017" name="Syst. Appl. Microbiol.">
        <title>Soybeans inoculated with root zone soils of Canadian native legumes harbour diverse and novel Bradyrhizobium spp. that possess agricultural potential.</title>
        <authorList>
            <person name="Bromfield E.S.P."/>
            <person name="Cloutier S."/>
            <person name="Tambong J.T."/>
            <person name="Tran Thi T.V."/>
        </authorList>
    </citation>
    <scope>NUCLEOTIDE SEQUENCE [LARGE SCALE GENOMIC DNA]</scope>
    <source>
        <strain evidence="3 4">323S2</strain>
    </source>
</reference>
<evidence type="ECO:0000256" key="1">
    <source>
        <dbReference type="SAM" id="MobiDB-lite"/>
    </source>
</evidence>
<name>A0A7Z0QN57_9BRAD</name>
<dbReference type="RefSeq" id="WP_166342194.1">
    <property type="nucleotide sequence ID" value="NZ_CP088280.1"/>
</dbReference>
<evidence type="ECO:0000313" key="3">
    <source>
        <dbReference type="EMBL" id="UGX97379.1"/>
    </source>
</evidence>
<accession>A0A7Z0QN57</accession>
<dbReference type="EMBL" id="CP088280">
    <property type="protein sequence ID" value="UGX97379.1"/>
    <property type="molecule type" value="Genomic_DNA"/>
</dbReference>
<evidence type="ECO:0000313" key="2">
    <source>
        <dbReference type="EMBL" id="NYY95827.1"/>
    </source>
</evidence>
<proteinExistence type="predicted"/>